<keyword evidence="4 7" id="KW-0812">Transmembrane</keyword>
<keyword evidence="10" id="KW-1185">Reference proteome</keyword>
<gene>
    <name evidence="9" type="ORF">P3F81_00275</name>
</gene>
<evidence type="ECO:0000313" key="10">
    <source>
        <dbReference type="Proteomes" id="UP001243623"/>
    </source>
</evidence>
<dbReference type="Gene3D" id="3.30.70.260">
    <property type="match status" value="1"/>
</dbReference>
<organism evidence="9 10">
    <name type="scientific">Selenobaculum gibii</name>
    <dbReference type="NCBI Taxonomy" id="3054208"/>
    <lineage>
        <taxon>Bacteria</taxon>
        <taxon>Bacillati</taxon>
        <taxon>Bacillota</taxon>
        <taxon>Negativicutes</taxon>
        <taxon>Selenomonadales</taxon>
        <taxon>Selenomonadaceae</taxon>
        <taxon>Selenobaculum</taxon>
    </lineage>
</organism>
<evidence type="ECO:0000259" key="8">
    <source>
        <dbReference type="PROSITE" id="PS51671"/>
    </source>
</evidence>
<sequence>MITESELIFRLTLALFLGGLVGYERQAHHKSAGLKTNSLVCLGSCLIMILSIMLYQHVEGKTNADPARLAAQVVSGIGFLGAGTIMKEGLTVKGLTTAACLWVVSGVGLAVGAGYYIAAFFTSALVFFTLGILSRIDKLYDKNLDVSVEAMDKSELINQIGVVLEELKIEFSDVAIKDRNNGMILVQLDVHNCDIKHSLKIISRLKEVDGVVNVTINT</sequence>
<protein>
    <submittedName>
        <fullName evidence="9">MgtC/SapB family protein</fullName>
    </submittedName>
</protein>
<dbReference type="KEGG" id="sgbi:P3F81_00275"/>
<evidence type="ECO:0000256" key="4">
    <source>
        <dbReference type="ARBA" id="ARBA00022692"/>
    </source>
</evidence>
<proteinExistence type="inferred from homology"/>
<comment type="subcellular location">
    <subcellularLocation>
        <location evidence="1">Cell membrane</location>
        <topology evidence="1">Multi-pass membrane protein</topology>
    </subcellularLocation>
</comment>
<dbReference type="InterPro" id="IPR049177">
    <property type="entry name" value="MgtC_SapB_SrpB_YhiD_N"/>
</dbReference>
<evidence type="ECO:0000256" key="2">
    <source>
        <dbReference type="ARBA" id="ARBA00009298"/>
    </source>
</evidence>
<feature type="transmembrane region" description="Helical" evidence="7">
    <location>
        <begin position="67"/>
        <end position="86"/>
    </location>
</feature>
<dbReference type="PANTHER" id="PTHR33778:SF1">
    <property type="entry name" value="MAGNESIUM TRANSPORTER YHID-RELATED"/>
    <property type="match status" value="1"/>
</dbReference>
<keyword evidence="5 7" id="KW-1133">Transmembrane helix</keyword>
<evidence type="ECO:0000256" key="3">
    <source>
        <dbReference type="ARBA" id="ARBA00022475"/>
    </source>
</evidence>
<comment type="similarity">
    <text evidence="2">Belongs to the MgtC/SapB family.</text>
</comment>
<name>A0A9Y2EVA5_9FIRM</name>
<reference evidence="9" key="1">
    <citation type="submission" date="2023-03" db="EMBL/GenBank/DDBJ databases">
        <title>Selenobaculum gbiensis gen. nov. sp. nov., a new bacterium isolated from the gut microbiota of IBD patient.</title>
        <authorList>
            <person name="Yeo S."/>
            <person name="Park H."/>
            <person name="Huh C.S."/>
        </authorList>
    </citation>
    <scope>NUCLEOTIDE SEQUENCE</scope>
    <source>
        <strain evidence="9">ICN-92133</strain>
    </source>
</reference>
<dbReference type="Pfam" id="PF02308">
    <property type="entry name" value="MgtC"/>
    <property type="match status" value="1"/>
</dbReference>
<keyword evidence="3" id="KW-1003">Cell membrane</keyword>
<feature type="domain" description="ACT" evidence="8">
    <location>
        <begin position="145"/>
        <end position="218"/>
    </location>
</feature>
<dbReference type="AlphaFoldDB" id="A0A9Y2EVA5"/>
<feature type="transmembrane region" description="Helical" evidence="7">
    <location>
        <begin position="113"/>
        <end position="133"/>
    </location>
</feature>
<evidence type="ECO:0000313" key="9">
    <source>
        <dbReference type="EMBL" id="WIW70804.1"/>
    </source>
</evidence>
<dbReference type="EMBL" id="CP120678">
    <property type="protein sequence ID" value="WIW70804.1"/>
    <property type="molecule type" value="Genomic_DNA"/>
</dbReference>
<accession>A0A9Y2EVA5</accession>
<dbReference type="RefSeq" id="WP_147669282.1">
    <property type="nucleotide sequence ID" value="NZ_CP120678.1"/>
</dbReference>
<evidence type="ECO:0000256" key="6">
    <source>
        <dbReference type="ARBA" id="ARBA00023136"/>
    </source>
</evidence>
<dbReference type="PANTHER" id="PTHR33778">
    <property type="entry name" value="PROTEIN MGTC"/>
    <property type="match status" value="1"/>
</dbReference>
<dbReference type="GO" id="GO:0005886">
    <property type="term" value="C:plasma membrane"/>
    <property type="evidence" value="ECO:0007669"/>
    <property type="project" value="UniProtKB-SubCell"/>
</dbReference>
<dbReference type="Proteomes" id="UP001243623">
    <property type="component" value="Chromosome"/>
</dbReference>
<evidence type="ECO:0000256" key="7">
    <source>
        <dbReference type="SAM" id="Phobius"/>
    </source>
</evidence>
<dbReference type="PRINTS" id="PR01837">
    <property type="entry name" value="MGTCSAPBPROT"/>
</dbReference>
<dbReference type="PROSITE" id="PS51671">
    <property type="entry name" value="ACT"/>
    <property type="match status" value="1"/>
</dbReference>
<keyword evidence="6 7" id="KW-0472">Membrane</keyword>
<evidence type="ECO:0000256" key="1">
    <source>
        <dbReference type="ARBA" id="ARBA00004651"/>
    </source>
</evidence>
<dbReference type="Pfam" id="PF13291">
    <property type="entry name" value="ACT_4"/>
    <property type="match status" value="1"/>
</dbReference>
<dbReference type="InterPro" id="IPR003416">
    <property type="entry name" value="MgtC/SapB/SrpB/YhiD_fam"/>
</dbReference>
<evidence type="ECO:0000256" key="5">
    <source>
        <dbReference type="ARBA" id="ARBA00022989"/>
    </source>
</evidence>
<feature type="transmembrane region" description="Helical" evidence="7">
    <location>
        <begin position="36"/>
        <end position="55"/>
    </location>
</feature>
<dbReference type="InterPro" id="IPR002912">
    <property type="entry name" value="ACT_dom"/>
</dbReference>
<feature type="transmembrane region" description="Helical" evidence="7">
    <location>
        <begin position="7"/>
        <end position="24"/>
    </location>
</feature>